<accession>J0MTH1</accession>
<dbReference type="Proteomes" id="UP000004578">
    <property type="component" value="Unassembled WGS sequence"/>
</dbReference>
<keyword evidence="2" id="KW-1185">Reference proteome</keyword>
<comment type="caution">
    <text evidence="1">The sequence shown here is derived from an EMBL/GenBank/DDBJ whole genome shotgun (WGS) entry which is preliminary data.</text>
</comment>
<dbReference type="PATRIC" id="fig|1125717.3.peg.1985"/>
<sequence length="37" mass="3903">MEEDLLAAAEAGADRMECVIRYMRNAGYLPGDGGDAA</sequence>
<reference evidence="1 2" key="1">
    <citation type="submission" date="2012-05" db="EMBL/GenBank/DDBJ databases">
        <authorList>
            <person name="Harkins D.M."/>
            <person name="Madupu R."/>
            <person name="Durkin A.S."/>
            <person name="Torralba M."/>
            <person name="Methe B."/>
            <person name="Sutton G.G."/>
            <person name="Nelson K.E."/>
        </authorList>
    </citation>
    <scope>NUCLEOTIDE SEQUENCE [LARGE SCALE GENOMIC DNA]</scope>
    <source>
        <strain evidence="1 2">F0490</strain>
    </source>
</reference>
<dbReference type="EMBL" id="AKFS01000302">
    <property type="protein sequence ID" value="EJF35362.1"/>
    <property type="molecule type" value="Genomic_DNA"/>
</dbReference>
<organism evidence="1 2">
    <name type="scientific">Schaalia georgiae F0490</name>
    <dbReference type="NCBI Taxonomy" id="1125717"/>
    <lineage>
        <taxon>Bacteria</taxon>
        <taxon>Bacillati</taxon>
        <taxon>Actinomycetota</taxon>
        <taxon>Actinomycetes</taxon>
        <taxon>Actinomycetales</taxon>
        <taxon>Actinomycetaceae</taxon>
        <taxon>Schaalia</taxon>
    </lineage>
</organism>
<name>J0MTH1_9ACTO</name>
<evidence type="ECO:0000313" key="2">
    <source>
        <dbReference type="Proteomes" id="UP000004578"/>
    </source>
</evidence>
<dbReference type="AlphaFoldDB" id="J0MTH1"/>
<protein>
    <submittedName>
        <fullName evidence="1">Uncharacterized protein</fullName>
    </submittedName>
</protein>
<evidence type="ECO:0000313" key="1">
    <source>
        <dbReference type="EMBL" id="EJF35362.1"/>
    </source>
</evidence>
<gene>
    <name evidence="1" type="ORF">HMPREF1317_0104</name>
</gene>
<proteinExistence type="predicted"/>